<accession>A0A371BBR5</accession>
<dbReference type="AlphaFoldDB" id="A0A371BBR5"/>
<reference evidence="2" key="1">
    <citation type="submission" date="2018-08" db="EMBL/GenBank/DDBJ databases">
        <authorList>
            <person name="Kim S.-J."/>
            <person name="Jung G.-Y."/>
        </authorList>
    </citation>
    <scope>NUCLEOTIDE SEQUENCE [LARGE SCALE GENOMIC DNA]</scope>
    <source>
        <strain evidence="2">GY_H</strain>
    </source>
</reference>
<dbReference type="Proteomes" id="UP000263993">
    <property type="component" value="Unassembled WGS sequence"/>
</dbReference>
<organism evidence="1 2">
    <name type="scientific">Undibacter mobilis</name>
    <dbReference type="NCBI Taxonomy" id="2292256"/>
    <lineage>
        <taxon>Bacteria</taxon>
        <taxon>Pseudomonadati</taxon>
        <taxon>Pseudomonadota</taxon>
        <taxon>Alphaproteobacteria</taxon>
        <taxon>Hyphomicrobiales</taxon>
        <taxon>Nitrobacteraceae</taxon>
        <taxon>Undibacter</taxon>
    </lineage>
</organism>
<name>A0A371BBR5_9BRAD</name>
<comment type="caution">
    <text evidence="1">The sequence shown here is derived from an EMBL/GenBank/DDBJ whole genome shotgun (WGS) entry which is preliminary data.</text>
</comment>
<dbReference type="RefSeq" id="WP_115517038.1">
    <property type="nucleotide sequence ID" value="NZ_QRGO01000001.1"/>
</dbReference>
<dbReference type="OrthoDB" id="9949865at2"/>
<sequence length="67" mass="7253">MMTWMAAVKIAFSKLASRDFKVTGRALRVAVKGAFLVLMALMIVTYAVSVSQSAAPPPEPLPDHIYS</sequence>
<gene>
    <name evidence="1" type="ORF">DXH78_10830</name>
</gene>
<evidence type="ECO:0000313" key="1">
    <source>
        <dbReference type="EMBL" id="RDV05014.1"/>
    </source>
</evidence>
<protein>
    <submittedName>
        <fullName evidence="1">Uncharacterized protein</fullName>
    </submittedName>
</protein>
<evidence type="ECO:0000313" key="2">
    <source>
        <dbReference type="Proteomes" id="UP000263993"/>
    </source>
</evidence>
<dbReference type="EMBL" id="QRGO01000001">
    <property type="protein sequence ID" value="RDV05014.1"/>
    <property type="molecule type" value="Genomic_DNA"/>
</dbReference>
<proteinExistence type="predicted"/>
<keyword evidence="2" id="KW-1185">Reference proteome</keyword>